<evidence type="ECO:0000256" key="2">
    <source>
        <dbReference type="PROSITE-ProRule" id="PRU00169"/>
    </source>
</evidence>
<reference evidence="5" key="1">
    <citation type="submission" date="2020-08" db="EMBL/GenBank/DDBJ databases">
        <title>Novel species isolated from subtropical streams in China.</title>
        <authorList>
            <person name="Lu H."/>
        </authorList>
    </citation>
    <scope>NUCLEOTIDE SEQUENCE</scope>
    <source>
        <strain evidence="5">CY7W</strain>
    </source>
</reference>
<sequence>MLKAVILDANAVARNLLTSVLNNGGHEVVGDANLAPASLARVIRLKPQIVCIDIGETNEEGLAIIDQLRRELPKALLFLVSAKIDATILQAAQQRGVHGFIVKPFNSVAVLTSIRNTILRIAKQQRAAAQPPADTQDSAALDNSSAPDAV</sequence>
<protein>
    <submittedName>
        <fullName evidence="5">Response regulator</fullName>
    </submittedName>
</protein>
<dbReference type="GO" id="GO:0000160">
    <property type="term" value="P:phosphorelay signal transduction system"/>
    <property type="evidence" value="ECO:0007669"/>
    <property type="project" value="InterPro"/>
</dbReference>
<dbReference type="PROSITE" id="PS50110">
    <property type="entry name" value="RESPONSE_REGULATORY"/>
    <property type="match status" value="1"/>
</dbReference>
<dbReference type="Pfam" id="PF00072">
    <property type="entry name" value="Response_reg"/>
    <property type="match status" value="1"/>
</dbReference>
<evidence type="ECO:0000259" key="4">
    <source>
        <dbReference type="PROSITE" id="PS50110"/>
    </source>
</evidence>
<name>A0A923KYU2_9BURK</name>
<dbReference type="Proteomes" id="UP000612361">
    <property type="component" value="Unassembled WGS sequence"/>
</dbReference>
<feature type="compositionally biased region" description="Polar residues" evidence="3">
    <location>
        <begin position="141"/>
        <end position="150"/>
    </location>
</feature>
<gene>
    <name evidence="5" type="ORF">H8K47_00830</name>
</gene>
<keyword evidence="6" id="KW-1185">Reference proteome</keyword>
<dbReference type="RefSeq" id="WP_186879531.1">
    <property type="nucleotide sequence ID" value="NZ_JACOGG010000001.1"/>
</dbReference>
<evidence type="ECO:0000256" key="3">
    <source>
        <dbReference type="SAM" id="MobiDB-lite"/>
    </source>
</evidence>
<proteinExistence type="predicted"/>
<dbReference type="InterPro" id="IPR001789">
    <property type="entry name" value="Sig_transdc_resp-reg_receiver"/>
</dbReference>
<dbReference type="SMART" id="SM00448">
    <property type="entry name" value="REC"/>
    <property type="match status" value="1"/>
</dbReference>
<dbReference type="PANTHER" id="PTHR44591">
    <property type="entry name" value="STRESS RESPONSE REGULATOR PROTEIN 1"/>
    <property type="match status" value="1"/>
</dbReference>
<keyword evidence="1 2" id="KW-0597">Phosphoprotein</keyword>
<dbReference type="Gene3D" id="3.40.50.2300">
    <property type="match status" value="1"/>
</dbReference>
<dbReference type="PANTHER" id="PTHR44591:SF24">
    <property type="entry name" value="PROTEIN-GLUTAMATE METHYLESTERASE_PROTEIN-GLUTAMINE GLUTAMINASE 1"/>
    <property type="match status" value="1"/>
</dbReference>
<feature type="modified residue" description="4-aspartylphosphate" evidence="2">
    <location>
        <position position="53"/>
    </location>
</feature>
<evidence type="ECO:0000313" key="6">
    <source>
        <dbReference type="Proteomes" id="UP000612361"/>
    </source>
</evidence>
<comment type="caution">
    <text evidence="5">The sequence shown here is derived from an EMBL/GenBank/DDBJ whole genome shotgun (WGS) entry which is preliminary data.</text>
</comment>
<feature type="compositionally biased region" description="Low complexity" evidence="3">
    <location>
        <begin position="127"/>
        <end position="140"/>
    </location>
</feature>
<dbReference type="SUPFAM" id="SSF52172">
    <property type="entry name" value="CheY-like"/>
    <property type="match status" value="1"/>
</dbReference>
<dbReference type="InterPro" id="IPR050595">
    <property type="entry name" value="Bact_response_regulator"/>
</dbReference>
<feature type="domain" description="Response regulatory" evidence="4">
    <location>
        <begin position="3"/>
        <end position="118"/>
    </location>
</feature>
<feature type="region of interest" description="Disordered" evidence="3">
    <location>
        <begin position="127"/>
        <end position="150"/>
    </location>
</feature>
<evidence type="ECO:0000313" key="5">
    <source>
        <dbReference type="EMBL" id="MBC3933891.1"/>
    </source>
</evidence>
<organism evidence="5 6">
    <name type="scientific">Undibacterium rugosum</name>
    <dbReference type="NCBI Taxonomy" id="2762291"/>
    <lineage>
        <taxon>Bacteria</taxon>
        <taxon>Pseudomonadati</taxon>
        <taxon>Pseudomonadota</taxon>
        <taxon>Betaproteobacteria</taxon>
        <taxon>Burkholderiales</taxon>
        <taxon>Oxalobacteraceae</taxon>
        <taxon>Undibacterium</taxon>
    </lineage>
</organism>
<evidence type="ECO:0000256" key="1">
    <source>
        <dbReference type="ARBA" id="ARBA00022553"/>
    </source>
</evidence>
<dbReference type="InterPro" id="IPR011006">
    <property type="entry name" value="CheY-like_superfamily"/>
</dbReference>
<dbReference type="AlphaFoldDB" id="A0A923KYU2"/>
<accession>A0A923KYU2</accession>
<dbReference type="EMBL" id="JACOGG010000001">
    <property type="protein sequence ID" value="MBC3933891.1"/>
    <property type="molecule type" value="Genomic_DNA"/>
</dbReference>